<dbReference type="CDD" id="cd20642">
    <property type="entry name" value="CYP72"/>
    <property type="match status" value="1"/>
</dbReference>
<evidence type="ECO:0000256" key="9">
    <source>
        <dbReference type="ARBA" id="ARBA00023033"/>
    </source>
</evidence>
<evidence type="ECO:0000256" key="12">
    <source>
        <dbReference type="RuleBase" id="RU000461"/>
    </source>
</evidence>
<keyword evidence="10" id="KW-0472">Membrane</keyword>
<dbReference type="PANTHER" id="PTHR24282">
    <property type="entry name" value="CYTOCHROME P450 FAMILY MEMBER"/>
    <property type="match status" value="1"/>
</dbReference>
<dbReference type="Proteomes" id="UP001168098">
    <property type="component" value="Unassembled WGS sequence"/>
</dbReference>
<comment type="similarity">
    <text evidence="2 12">Belongs to the cytochrome P450 family.</text>
</comment>
<protein>
    <recommendedName>
        <fullName evidence="15">Cytochrome P450 CYP72A219-like</fullName>
    </recommendedName>
</protein>
<dbReference type="InterPro" id="IPR017972">
    <property type="entry name" value="Cyt_P450_CS"/>
</dbReference>
<comment type="caution">
    <text evidence="13">The sequence shown here is derived from an EMBL/GenBank/DDBJ whole genome shotgun (WGS) entry which is preliminary data.</text>
</comment>
<evidence type="ECO:0000256" key="8">
    <source>
        <dbReference type="ARBA" id="ARBA00023004"/>
    </source>
</evidence>
<keyword evidence="3 11" id="KW-0349">Heme</keyword>
<feature type="binding site" description="axial binding residue" evidence="11">
    <location>
        <position position="407"/>
    </location>
    <ligand>
        <name>heme</name>
        <dbReference type="ChEBI" id="CHEBI:30413"/>
    </ligand>
    <ligandPart>
        <name>Fe</name>
        <dbReference type="ChEBI" id="CHEBI:18248"/>
    </ligandPart>
</feature>
<dbReference type="InterPro" id="IPR050665">
    <property type="entry name" value="Cytochrome_P450_Monooxygen"/>
</dbReference>
<dbReference type="FunFam" id="1.10.630.10:FF:000029">
    <property type="entry name" value="Cytochrome P450 734A1"/>
    <property type="match status" value="1"/>
</dbReference>
<keyword evidence="5 11" id="KW-0479">Metal-binding</keyword>
<dbReference type="GO" id="GO:0004497">
    <property type="term" value="F:monooxygenase activity"/>
    <property type="evidence" value="ECO:0007669"/>
    <property type="project" value="UniProtKB-KW"/>
</dbReference>
<dbReference type="InterPro" id="IPR001128">
    <property type="entry name" value="Cyt_P450"/>
</dbReference>
<dbReference type="GO" id="GO:0020037">
    <property type="term" value="F:heme binding"/>
    <property type="evidence" value="ECO:0007669"/>
    <property type="project" value="InterPro"/>
</dbReference>
<name>A0AA38YLK3_VITRO</name>
<evidence type="ECO:0000256" key="1">
    <source>
        <dbReference type="ARBA" id="ARBA00004167"/>
    </source>
</evidence>
<evidence type="ECO:0000313" key="14">
    <source>
        <dbReference type="Proteomes" id="UP001168098"/>
    </source>
</evidence>
<evidence type="ECO:0000256" key="3">
    <source>
        <dbReference type="ARBA" id="ARBA00022617"/>
    </source>
</evidence>
<keyword evidence="7 12" id="KW-0560">Oxidoreductase</keyword>
<dbReference type="PRINTS" id="PR00463">
    <property type="entry name" value="EP450I"/>
</dbReference>
<accession>A0AA38YLK3</accession>
<dbReference type="PANTHER" id="PTHR24282:SF255">
    <property type="entry name" value="CYTOCHROME P450 72A11-RELATED"/>
    <property type="match status" value="1"/>
</dbReference>
<proteinExistence type="inferred from homology"/>
<reference evidence="13 14" key="1">
    <citation type="journal article" date="2023" name="BMC Biotechnol.">
        <title>Vitis rotundifolia cv Carlos genome sequencing.</title>
        <authorList>
            <person name="Huff M."/>
            <person name="Hulse-Kemp A."/>
            <person name="Scheffler B."/>
            <person name="Youngblood R."/>
            <person name="Simpson S."/>
            <person name="Babiker E."/>
            <person name="Staton M."/>
        </authorList>
    </citation>
    <scope>NUCLEOTIDE SEQUENCE [LARGE SCALE GENOMIC DNA]</scope>
    <source>
        <tissue evidence="13">Leaf</tissue>
    </source>
</reference>
<dbReference type="InterPro" id="IPR036396">
    <property type="entry name" value="Cyt_P450_sf"/>
</dbReference>
<dbReference type="GO" id="GO:0005506">
    <property type="term" value="F:iron ion binding"/>
    <property type="evidence" value="ECO:0007669"/>
    <property type="project" value="InterPro"/>
</dbReference>
<comment type="subcellular location">
    <subcellularLocation>
        <location evidence="1">Membrane</location>
        <topology evidence="1">Single-pass membrane protein</topology>
    </subcellularLocation>
</comment>
<keyword evidence="6" id="KW-1133">Transmembrane helix</keyword>
<keyword evidence="4" id="KW-0812">Transmembrane</keyword>
<evidence type="ECO:0000256" key="6">
    <source>
        <dbReference type="ARBA" id="ARBA00022989"/>
    </source>
</evidence>
<evidence type="ECO:0000256" key="11">
    <source>
        <dbReference type="PIRSR" id="PIRSR602401-1"/>
    </source>
</evidence>
<dbReference type="AlphaFoldDB" id="A0AA38YLK3"/>
<evidence type="ECO:0000313" key="13">
    <source>
        <dbReference type="EMBL" id="KAJ9672688.1"/>
    </source>
</evidence>
<dbReference type="Gene3D" id="1.10.630.10">
    <property type="entry name" value="Cytochrome P450"/>
    <property type="match status" value="1"/>
</dbReference>
<dbReference type="GO" id="GO:0016705">
    <property type="term" value="F:oxidoreductase activity, acting on paired donors, with incorporation or reduction of molecular oxygen"/>
    <property type="evidence" value="ECO:0007669"/>
    <property type="project" value="InterPro"/>
</dbReference>
<dbReference type="EMBL" id="JARBHA010000019">
    <property type="protein sequence ID" value="KAJ9672688.1"/>
    <property type="molecule type" value="Genomic_DNA"/>
</dbReference>
<evidence type="ECO:0000256" key="10">
    <source>
        <dbReference type="ARBA" id="ARBA00023136"/>
    </source>
</evidence>
<evidence type="ECO:0000256" key="5">
    <source>
        <dbReference type="ARBA" id="ARBA00022723"/>
    </source>
</evidence>
<keyword evidence="9 12" id="KW-0503">Monooxygenase</keyword>
<sequence length="459" mass="52295">MSRMINEANSRPISFSDDIVQRVLPFHYHSIQKYGKNNFTWLGPKPVVNIMEPELIRDVLLKHNAFQKPPEHPLVKLLVSGIVSLEGEQWTKRRKIINPAFHLEKLKHMVSAFQLSCSDMVNKWEKKLSVDGSCELDIWPYLENLTGDVISRTAFGSSYAEGRRIFQLQKEQAHLAVQATQSVYVPGWRFFPTKTNRRMRQISNEVNALLKGIIEKRENAMKACETANDDLLGLLMESNYREMQENDERKNVGMSIKDVIEECKLFYLAGQETTSALLLWTMVLLSKHSNWQACAREEVLRVFGNKKPNGDGLNHLKIITMIFHEVLRLYPPASMLNRSVYADTKVGGMYLPDGVQVSLPILLVHHDHEIWGDDAKDFNPERFSEGVSKATKGQLAFFPFGYGPRICVGQNFAMMEAKMALAMILQRFSFELSPSYAHAPIGLVTMQPQHGAHLILHGL</sequence>
<dbReference type="Pfam" id="PF00067">
    <property type="entry name" value="p450"/>
    <property type="match status" value="1"/>
</dbReference>
<dbReference type="InterPro" id="IPR002401">
    <property type="entry name" value="Cyt_P450_E_grp-I"/>
</dbReference>
<keyword evidence="14" id="KW-1185">Reference proteome</keyword>
<organism evidence="13 14">
    <name type="scientific">Vitis rotundifolia</name>
    <name type="common">Muscadine grape</name>
    <dbReference type="NCBI Taxonomy" id="103349"/>
    <lineage>
        <taxon>Eukaryota</taxon>
        <taxon>Viridiplantae</taxon>
        <taxon>Streptophyta</taxon>
        <taxon>Embryophyta</taxon>
        <taxon>Tracheophyta</taxon>
        <taxon>Spermatophyta</taxon>
        <taxon>Magnoliopsida</taxon>
        <taxon>eudicotyledons</taxon>
        <taxon>Gunneridae</taxon>
        <taxon>Pentapetalae</taxon>
        <taxon>rosids</taxon>
        <taxon>Vitales</taxon>
        <taxon>Vitaceae</taxon>
        <taxon>Viteae</taxon>
        <taxon>Vitis</taxon>
    </lineage>
</organism>
<dbReference type="GO" id="GO:0016020">
    <property type="term" value="C:membrane"/>
    <property type="evidence" value="ECO:0007669"/>
    <property type="project" value="UniProtKB-SubCell"/>
</dbReference>
<evidence type="ECO:0000256" key="2">
    <source>
        <dbReference type="ARBA" id="ARBA00010617"/>
    </source>
</evidence>
<evidence type="ECO:0008006" key="15">
    <source>
        <dbReference type="Google" id="ProtNLM"/>
    </source>
</evidence>
<comment type="cofactor">
    <cofactor evidence="11">
        <name>heme</name>
        <dbReference type="ChEBI" id="CHEBI:30413"/>
    </cofactor>
</comment>
<dbReference type="PRINTS" id="PR00385">
    <property type="entry name" value="P450"/>
</dbReference>
<evidence type="ECO:0000256" key="7">
    <source>
        <dbReference type="ARBA" id="ARBA00023002"/>
    </source>
</evidence>
<dbReference type="SUPFAM" id="SSF48264">
    <property type="entry name" value="Cytochrome P450"/>
    <property type="match status" value="1"/>
</dbReference>
<gene>
    <name evidence="13" type="ORF">PVL29_026057</name>
</gene>
<evidence type="ECO:0000256" key="4">
    <source>
        <dbReference type="ARBA" id="ARBA00022692"/>
    </source>
</evidence>
<dbReference type="PROSITE" id="PS00086">
    <property type="entry name" value="CYTOCHROME_P450"/>
    <property type="match status" value="1"/>
</dbReference>
<keyword evidence="8 11" id="KW-0408">Iron</keyword>